<dbReference type="InterPro" id="IPR025558">
    <property type="entry name" value="DUF4283"/>
</dbReference>
<dbReference type="EMBL" id="JABWDY010005317">
    <property type="protein sequence ID" value="KAF5204535.1"/>
    <property type="molecule type" value="Genomic_DNA"/>
</dbReference>
<keyword evidence="3" id="KW-0269">Exonuclease</keyword>
<gene>
    <name evidence="3" type="ORF">FRX31_005879</name>
</gene>
<reference evidence="3 4" key="1">
    <citation type="submission" date="2020-06" db="EMBL/GenBank/DDBJ databases">
        <title>Transcriptomic and genomic resources for Thalictrum thalictroides and T. hernandezii: Facilitating candidate gene discovery in an emerging model plant lineage.</title>
        <authorList>
            <person name="Arias T."/>
            <person name="Riano-Pachon D.M."/>
            <person name="Di Stilio V.S."/>
        </authorList>
    </citation>
    <scope>NUCLEOTIDE SEQUENCE [LARGE SCALE GENOMIC DNA]</scope>
    <source>
        <strain evidence="4">cv. WT478/WT964</strain>
        <tissue evidence="3">Leaves</tissue>
    </source>
</reference>
<evidence type="ECO:0000259" key="2">
    <source>
        <dbReference type="Pfam" id="PF14111"/>
    </source>
</evidence>
<organism evidence="3 4">
    <name type="scientific">Thalictrum thalictroides</name>
    <name type="common">Rue-anemone</name>
    <name type="synonym">Anemone thalictroides</name>
    <dbReference type="NCBI Taxonomy" id="46969"/>
    <lineage>
        <taxon>Eukaryota</taxon>
        <taxon>Viridiplantae</taxon>
        <taxon>Streptophyta</taxon>
        <taxon>Embryophyta</taxon>
        <taxon>Tracheophyta</taxon>
        <taxon>Spermatophyta</taxon>
        <taxon>Magnoliopsida</taxon>
        <taxon>Ranunculales</taxon>
        <taxon>Ranunculaceae</taxon>
        <taxon>Thalictroideae</taxon>
        <taxon>Thalictrum</taxon>
    </lineage>
</organism>
<name>A0A7J6X6R6_THATH</name>
<dbReference type="AlphaFoldDB" id="A0A7J6X6R6"/>
<keyword evidence="4" id="KW-1185">Reference proteome</keyword>
<dbReference type="Proteomes" id="UP000554482">
    <property type="component" value="Unassembled WGS sequence"/>
</dbReference>
<evidence type="ECO:0000313" key="4">
    <source>
        <dbReference type="Proteomes" id="UP000554482"/>
    </source>
</evidence>
<evidence type="ECO:0000256" key="1">
    <source>
        <dbReference type="SAM" id="MobiDB-lite"/>
    </source>
</evidence>
<protein>
    <submittedName>
        <fullName evidence="3">Rna exonuclease</fullName>
    </submittedName>
</protein>
<proteinExistence type="predicted"/>
<keyword evidence="3" id="KW-0378">Hydrolase</keyword>
<dbReference type="Pfam" id="PF14111">
    <property type="entry name" value="DUF4283"/>
    <property type="match status" value="1"/>
</dbReference>
<comment type="caution">
    <text evidence="3">The sequence shown here is derived from an EMBL/GenBank/DDBJ whole genome shotgun (WGS) entry which is preliminary data.</text>
</comment>
<sequence>MDTTRPAKDKAKYVDSPLLPLQRSMGGSGESQDLHEKTWLNLFQKTKSFDITSLISFTTAVKEGLVEVPDEIIQKGIAEWEKLLLGVFIGKKLPFTMVRNALLNALRLNGVVEITADKDLFYFNFNEPADKQKVIDGGPVFIAGRIFMIQPWSEKIEEQRHGIKTIPIWIKLFDVPKSLWTREGLSFIASMVGEPICMDDQTASISRLNFARICVEVPVNHEYKKVVNFSMKEKSVDISIEYPWIPKSCTKCNKFGHSHQGCDTFPIKSKGTRSWKERARNQTWKKKYAMKEIGQTSEERSADGIPLAQEPPFFPA</sequence>
<dbReference type="PANTHER" id="PTHR31286:SF180">
    <property type="entry name" value="OS10G0362600 PROTEIN"/>
    <property type="match status" value="1"/>
</dbReference>
<evidence type="ECO:0000313" key="3">
    <source>
        <dbReference type="EMBL" id="KAF5204535.1"/>
    </source>
</evidence>
<dbReference type="OrthoDB" id="1939300at2759"/>
<feature type="domain" description="DUF4283" evidence="2">
    <location>
        <begin position="78"/>
        <end position="156"/>
    </location>
</feature>
<keyword evidence="3" id="KW-0540">Nuclease</keyword>
<feature type="region of interest" description="Disordered" evidence="1">
    <location>
        <begin position="292"/>
        <end position="316"/>
    </location>
</feature>
<accession>A0A7J6X6R6</accession>
<dbReference type="PANTHER" id="PTHR31286">
    <property type="entry name" value="GLYCINE-RICH CELL WALL STRUCTURAL PROTEIN 1.8-LIKE"/>
    <property type="match status" value="1"/>
</dbReference>
<dbReference type="GO" id="GO:0004527">
    <property type="term" value="F:exonuclease activity"/>
    <property type="evidence" value="ECO:0007669"/>
    <property type="project" value="UniProtKB-KW"/>
</dbReference>
<dbReference type="InterPro" id="IPR040256">
    <property type="entry name" value="At4g02000-like"/>
</dbReference>